<organism evidence="10 11">
    <name type="scientific">Alteracholeplasma palmae (strain ATCC 49389 / J233)</name>
    <name type="common">Acholeplasma palmae</name>
    <dbReference type="NCBI Taxonomy" id="1318466"/>
    <lineage>
        <taxon>Bacteria</taxon>
        <taxon>Bacillati</taxon>
        <taxon>Mycoplasmatota</taxon>
        <taxon>Mollicutes</taxon>
        <taxon>Acholeplasmatales</taxon>
        <taxon>Acholeplasmataceae</taxon>
        <taxon>Acholeplasma</taxon>
    </lineage>
</organism>
<name>U4KQK0_ALTPJ</name>
<dbReference type="EMBL" id="FO681347">
    <property type="protein sequence ID" value="CCV64715.1"/>
    <property type="molecule type" value="Genomic_DNA"/>
</dbReference>
<comment type="subcellular location">
    <subcellularLocation>
        <location evidence="1">Cell membrane</location>
    </subcellularLocation>
</comment>
<evidence type="ECO:0000256" key="1">
    <source>
        <dbReference type="ARBA" id="ARBA00004236"/>
    </source>
</evidence>
<feature type="domain" description="Pycsar effector protein" evidence="9">
    <location>
        <begin position="16"/>
        <end position="165"/>
    </location>
</feature>
<keyword evidence="6" id="KW-0051">Antiviral defense</keyword>
<dbReference type="AlphaFoldDB" id="U4KQK0"/>
<dbReference type="InterPro" id="IPR043760">
    <property type="entry name" value="PycTM_dom"/>
</dbReference>
<evidence type="ECO:0000256" key="2">
    <source>
        <dbReference type="ARBA" id="ARBA00022475"/>
    </source>
</evidence>
<keyword evidence="2" id="KW-1003">Cell membrane</keyword>
<dbReference type="Pfam" id="PF18967">
    <property type="entry name" value="PycTM"/>
    <property type="match status" value="1"/>
</dbReference>
<dbReference type="GO" id="GO:0005886">
    <property type="term" value="C:plasma membrane"/>
    <property type="evidence" value="ECO:0007669"/>
    <property type="project" value="UniProtKB-SubCell"/>
</dbReference>
<feature type="transmembrane region" description="Helical" evidence="8">
    <location>
        <begin position="30"/>
        <end position="51"/>
    </location>
</feature>
<keyword evidence="5 8" id="KW-1133">Transmembrane helix</keyword>
<keyword evidence="7 8" id="KW-0472">Membrane</keyword>
<evidence type="ECO:0000256" key="5">
    <source>
        <dbReference type="ARBA" id="ARBA00022989"/>
    </source>
</evidence>
<keyword evidence="3 8" id="KW-0812">Transmembrane</keyword>
<dbReference type="Proteomes" id="UP000032740">
    <property type="component" value="Chromosome"/>
</dbReference>
<dbReference type="KEGG" id="apal:BN85411380"/>
<reference evidence="10 11" key="1">
    <citation type="journal article" date="2013" name="J. Mol. Microbiol. Biotechnol.">
        <title>Analysis of the Complete Genomes of Acholeplasma brassicae , A. palmae and A. laidlawii and Their Comparison to the Obligate Parasites from ' Candidatus Phytoplasma'.</title>
        <authorList>
            <person name="Kube M."/>
            <person name="Siewert C."/>
            <person name="Migdoll A.M."/>
            <person name="Duduk B."/>
            <person name="Holz S."/>
            <person name="Rabus R."/>
            <person name="Seemuller E."/>
            <person name="Mitrovic J."/>
            <person name="Muller I."/>
            <person name="Buttner C."/>
            <person name="Reinhardt R."/>
        </authorList>
    </citation>
    <scope>NUCLEOTIDE SEQUENCE [LARGE SCALE GENOMIC DNA]</scope>
    <source>
        <strain evidence="10 11">J233</strain>
    </source>
</reference>
<feature type="transmembrane region" description="Helical" evidence="8">
    <location>
        <begin position="148"/>
        <end position="167"/>
    </location>
</feature>
<evidence type="ECO:0000256" key="6">
    <source>
        <dbReference type="ARBA" id="ARBA00023118"/>
    </source>
</evidence>
<evidence type="ECO:0000256" key="3">
    <source>
        <dbReference type="ARBA" id="ARBA00022692"/>
    </source>
</evidence>
<evidence type="ECO:0000256" key="4">
    <source>
        <dbReference type="ARBA" id="ARBA00022741"/>
    </source>
</evidence>
<accession>U4KQK0</accession>
<dbReference type="GO" id="GO:0051607">
    <property type="term" value="P:defense response to virus"/>
    <property type="evidence" value="ECO:0007669"/>
    <property type="project" value="UniProtKB-KW"/>
</dbReference>
<dbReference type="STRING" id="1318466.BN85411380"/>
<protein>
    <recommendedName>
        <fullName evidence="9">Pycsar effector protein domain-containing protein</fullName>
    </recommendedName>
</protein>
<proteinExistence type="predicted"/>
<evidence type="ECO:0000313" key="10">
    <source>
        <dbReference type="EMBL" id="CCV64715.1"/>
    </source>
</evidence>
<keyword evidence="11" id="KW-1185">Reference proteome</keyword>
<feature type="transmembrane region" description="Helical" evidence="8">
    <location>
        <begin position="63"/>
        <end position="85"/>
    </location>
</feature>
<evidence type="ECO:0000256" key="7">
    <source>
        <dbReference type="ARBA" id="ARBA00023136"/>
    </source>
</evidence>
<evidence type="ECO:0000259" key="9">
    <source>
        <dbReference type="Pfam" id="PF18967"/>
    </source>
</evidence>
<evidence type="ECO:0000313" key="11">
    <source>
        <dbReference type="Proteomes" id="UP000032740"/>
    </source>
</evidence>
<gene>
    <name evidence="10" type="ORF">BN85411380</name>
</gene>
<sequence>MNDSNNDIREQKKISLDIVLNQISSFDSKASVVVSIMGIVFALSFTVIEIISDKADKVKPQIFIFFILFLISIITSLTFSVLVLFPKNRKGKTSKKSLTYYKDLRDIMSDDEYMMLFKDANDCGISIEQIKQNAIICSFKHLMLKISIIFMIPTVLFFLITTILLIWL</sequence>
<dbReference type="GO" id="GO:0000166">
    <property type="term" value="F:nucleotide binding"/>
    <property type="evidence" value="ECO:0007669"/>
    <property type="project" value="UniProtKB-KW"/>
</dbReference>
<dbReference type="HOGENOM" id="CLU_1575063_0_0_14"/>
<keyword evidence="4" id="KW-0547">Nucleotide-binding</keyword>
<dbReference type="RefSeq" id="WP_030003599.1">
    <property type="nucleotide sequence ID" value="NC_022538.1"/>
</dbReference>
<evidence type="ECO:0000256" key="8">
    <source>
        <dbReference type="SAM" id="Phobius"/>
    </source>
</evidence>